<keyword evidence="4" id="KW-0732">Signal</keyword>
<dbReference type="CDD" id="cd22270">
    <property type="entry name" value="DPBB_kiwellin-like"/>
    <property type="match status" value="1"/>
</dbReference>
<dbReference type="Pfam" id="PF09331">
    <property type="entry name" value="DUF1985"/>
    <property type="match status" value="1"/>
</dbReference>
<feature type="domain" description="DUF1985" evidence="6">
    <location>
        <begin position="196"/>
        <end position="331"/>
    </location>
</feature>
<protein>
    <recommendedName>
        <fullName evidence="6">DUF1985 domain-containing protein</fullName>
    </recommendedName>
</protein>
<comment type="caution">
    <text evidence="7">The sequence shown here is derived from an EMBL/GenBank/DDBJ whole genome shotgun (WGS) entry which is preliminary data.</text>
</comment>
<dbReference type="PANTHER" id="PTHR48449">
    <property type="entry name" value="DUF1985 DOMAIN-CONTAINING PROTEIN"/>
    <property type="match status" value="1"/>
</dbReference>
<feature type="compositionally biased region" description="Basic and acidic residues" evidence="5">
    <location>
        <begin position="520"/>
        <end position="540"/>
    </location>
</feature>
<dbReference type="GO" id="GO:0005576">
    <property type="term" value="C:extracellular region"/>
    <property type="evidence" value="ECO:0007669"/>
    <property type="project" value="UniProtKB-SubCell"/>
</dbReference>
<gene>
    <name evidence="7" type="ORF">K7X08_007934</name>
</gene>
<dbReference type="AlphaFoldDB" id="A0A9Q1RPG5"/>
<keyword evidence="3" id="KW-0964">Secreted</keyword>
<dbReference type="Proteomes" id="UP001152561">
    <property type="component" value="Unassembled WGS sequence"/>
</dbReference>
<proteinExistence type="inferred from homology"/>
<dbReference type="EMBL" id="JAJAGQ010000004">
    <property type="protein sequence ID" value="KAJ8565358.1"/>
    <property type="molecule type" value="Genomic_DNA"/>
</dbReference>
<evidence type="ECO:0000313" key="8">
    <source>
        <dbReference type="Proteomes" id="UP001152561"/>
    </source>
</evidence>
<evidence type="ECO:0000256" key="3">
    <source>
        <dbReference type="ARBA" id="ARBA00022525"/>
    </source>
</evidence>
<name>A0A9Q1RPG5_9SOLA</name>
<sequence>MEKSARRKKMASSKVLKFDPLSVYDFTDTDDSKLHSTPKSVGKISNGRRSRSHGRAGEGTESNVKKSLKLPRAKGSVSDKLGGKRKRQKDAGKNKGKLVLVDAGDEVIGSKKRKVDGRQKKLFISTSSNLKTWDFYIPPNKHFHTRVSSHTNCDVIKMLKSELDDRQLQIFRETPFGHFLDLPHVVVQNQLIHSLLLRQVVPEREDEMWFKVNGTKLRFGLAELGIITGLRCCGDADKGYESSGTNRLMDMYFSGLEKVPKQSLVDCFLQKRWRSDEDAVKIAVLYFIHTFLFSNTPKKKFITKVDFDIVESGDYETFPWGILVFRAMMESMNNRLWEGLKMYRLGGLPLAFQCWFYECCTNVDGKLAHRVDNKVPLILNWKIKKQPTLNELSGGCFKISRDKLKFKNVFPTEFEQFHLDLPESSGYPNDKEVTFRDLEVHPSDDDLSTPKKSKNQSKTQSDPPMNNLERSAELKRLSDEQSELKSDIREVFKATKLLKEQMMVSFSDVFKAIDSFSKKQSEKDSSEIDGRDGHHDRDGDGDSGGFNFNDDHVHFPVVLHLTREKLISCSTPADVNSQARFAFMTLQSRLDDDLLKACQPSGKIRGINPPPGQCNPENDSDCCKQGKMYTTYKCSPPVTGNTKAVLTLNSFQAGGDGGGPSECDNQYHSDDTPVVALSTGWYSGGGRCLNFITISANGRSVKAKVVDECDSTMGCDDEHDYQPPCPNNIVDASKAVWKALGIPEGDWGDYDITWSDA</sequence>
<dbReference type="InterPro" id="IPR015410">
    <property type="entry name" value="DUF1985"/>
</dbReference>
<evidence type="ECO:0000259" key="6">
    <source>
        <dbReference type="Pfam" id="PF09331"/>
    </source>
</evidence>
<dbReference type="Gene3D" id="2.40.40.10">
    <property type="entry name" value="RlpA-like domain"/>
    <property type="match status" value="1"/>
</dbReference>
<dbReference type="InterPro" id="IPR036908">
    <property type="entry name" value="RlpA-like_sf"/>
</dbReference>
<keyword evidence="8" id="KW-1185">Reference proteome</keyword>
<evidence type="ECO:0000256" key="4">
    <source>
        <dbReference type="ARBA" id="ARBA00022729"/>
    </source>
</evidence>
<evidence type="ECO:0000256" key="5">
    <source>
        <dbReference type="SAM" id="MobiDB-lite"/>
    </source>
</evidence>
<dbReference type="OrthoDB" id="1750169at2759"/>
<feature type="region of interest" description="Disordered" evidence="5">
    <location>
        <begin position="520"/>
        <end position="545"/>
    </location>
</feature>
<comment type="subcellular location">
    <subcellularLocation>
        <location evidence="1">Secreted</location>
    </subcellularLocation>
</comment>
<feature type="region of interest" description="Disordered" evidence="5">
    <location>
        <begin position="440"/>
        <end position="470"/>
    </location>
</feature>
<evidence type="ECO:0000313" key="7">
    <source>
        <dbReference type="EMBL" id="KAJ8565358.1"/>
    </source>
</evidence>
<organism evidence="7 8">
    <name type="scientific">Anisodus acutangulus</name>
    <dbReference type="NCBI Taxonomy" id="402998"/>
    <lineage>
        <taxon>Eukaryota</taxon>
        <taxon>Viridiplantae</taxon>
        <taxon>Streptophyta</taxon>
        <taxon>Embryophyta</taxon>
        <taxon>Tracheophyta</taxon>
        <taxon>Spermatophyta</taxon>
        <taxon>Magnoliopsida</taxon>
        <taxon>eudicotyledons</taxon>
        <taxon>Gunneridae</taxon>
        <taxon>Pentapetalae</taxon>
        <taxon>asterids</taxon>
        <taxon>lamiids</taxon>
        <taxon>Solanales</taxon>
        <taxon>Solanaceae</taxon>
        <taxon>Solanoideae</taxon>
        <taxon>Hyoscyameae</taxon>
        <taxon>Anisodus</taxon>
    </lineage>
</organism>
<evidence type="ECO:0000256" key="2">
    <source>
        <dbReference type="ARBA" id="ARBA00005592"/>
    </source>
</evidence>
<evidence type="ECO:0000256" key="1">
    <source>
        <dbReference type="ARBA" id="ARBA00004613"/>
    </source>
</evidence>
<dbReference type="PANTHER" id="PTHR48449:SF1">
    <property type="entry name" value="DUF1985 DOMAIN-CONTAINING PROTEIN"/>
    <property type="match status" value="1"/>
</dbReference>
<feature type="region of interest" description="Disordered" evidence="5">
    <location>
        <begin position="25"/>
        <end position="96"/>
    </location>
</feature>
<dbReference type="InterPro" id="IPR039271">
    <property type="entry name" value="Kiwellin-like"/>
</dbReference>
<accession>A0A9Q1RPG5</accession>
<dbReference type="Pfam" id="PF24300">
    <property type="entry name" value="KWL1"/>
    <property type="match status" value="1"/>
</dbReference>
<comment type="similarity">
    <text evidence="2">Belongs to the kiwellin family.</text>
</comment>
<dbReference type="SUPFAM" id="SSF50685">
    <property type="entry name" value="Barwin-like endoglucanases"/>
    <property type="match status" value="1"/>
</dbReference>
<reference evidence="8" key="1">
    <citation type="journal article" date="2023" name="Proc. Natl. Acad. Sci. U.S.A.">
        <title>Genomic and structural basis for evolution of tropane alkaloid biosynthesis.</title>
        <authorList>
            <person name="Wanga Y.-J."/>
            <person name="Taina T."/>
            <person name="Yua J.-Y."/>
            <person name="Lia J."/>
            <person name="Xua B."/>
            <person name="Chenc J."/>
            <person name="D'Auriad J.C."/>
            <person name="Huanga J.-P."/>
            <person name="Huanga S.-X."/>
        </authorList>
    </citation>
    <scope>NUCLEOTIDE SEQUENCE [LARGE SCALE GENOMIC DNA]</scope>
    <source>
        <strain evidence="8">cv. KIB-2019</strain>
    </source>
</reference>